<organism evidence="1 2">
    <name type="scientific">Eumeta variegata</name>
    <name type="common">Bagworm moth</name>
    <name type="synonym">Eumeta japonica</name>
    <dbReference type="NCBI Taxonomy" id="151549"/>
    <lineage>
        <taxon>Eukaryota</taxon>
        <taxon>Metazoa</taxon>
        <taxon>Ecdysozoa</taxon>
        <taxon>Arthropoda</taxon>
        <taxon>Hexapoda</taxon>
        <taxon>Insecta</taxon>
        <taxon>Pterygota</taxon>
        <taxon>Neoptera</taxon>
        <taxon>Endopterygota</taxon>
        <taxon>Lepidoptera</taxon>
        <taxon>Glossata</taxon>
        <taxon>Ditrysia</taxon>
        <taxon>Tineoidea</taxon>
        <taxon>Psychidae</taxon>
        <taxon>Oiketicinae</taxon>
        <taxon>Eumeta</taxon>
    </lineage>
</organism>
<dbReference type="Proteomes" id="UP000299102">
    <property type="component" value="Unassembled WGS sequence"/>
</dbReference>
<protein>
    <submittedName>
        <fullName evidence="1">Uncharacterized protein</fullName>
    </submittedName>
</protein>
<evidence type="ECO:0000313" key="1">
    <source>
        <dbReference type="EMBL" id="GBP60379.1"/>
    </source>
</evidence>
<accession>A0A4C1XDH5</accession>
<reference evidence="1 2" key="1">
    <citation type="journal article" date="2019" name="Commun. Biol.">
        <title>The bagworm genome reveals a unique fibroin gene that provides high tensile strength.</title>
        <authorList>
            <person name="Kono N."/>
            <person name="Nakamura H."/>
            <person name="Ohtoshi R."/>
            <person name="Tomita M."/>
            <person name="Numata K."/>
            <person name="Arakawa K."/>
        </authorList>
    </citation>
    <scope>NUCLEOTIDE SEQUENCE [LARGE SCALE GENOMIC DNA]</scope>
</reference>
<proteinExistence type="predicted"/>
<dbReference type="OrthoDB" id="10014409at2759"/>
<name>A0A4C1XDH5_EUMVA</name>
<comment type="caution">
    <text evidence="1">The sequence shown here is derived from an EMBL/GenBank/DDBJ whole genome shotgun (WGS) entry which is preliminary data.</text>
</comment>
<keyword evidence="2" id="KW-1185">Reference proteome</keyword>
<evidence type="ECO:0000313" key="2">
    <source>
        <dbReference type="Proteomes" id="UP000299102"/>
    </source>
</evidence>
<dbReference type="EMBL" id="BGZK01000786">
    <property type="protein sequence ID" value="GBP60379.1"/>
    <property type="molecule type" value="Genomic_DNA"/>
</dbReference>
<gene>
    <name evidence="1" type="ORF">EVAR_91415_1</name>
</gene>
<sequence>MDELSVKGFLYADNQVIFASLACKLQEMSANRYNDNFYVCFMPTRHILRKFMKKSHVMVNLAAALTKYRREVTSSTVAFRSSHTARRRHDLVKVSAHGPPATERAHLTTSICSGKRIPSY</sequence>
<dbReference type="AlphaFoldDB" id="A0A4C1XDH5"/>